<evidence type="ECO:0000313" key="3">
    <source>
        <dbReference type="Proteomes" id="UP000006038"/>
    </source>
</evidence>
<dbReference type="Gramene" id="OB02G25840.1">
    <property type="protein sequence ID" value="OB02G25840.1"/>
    <property type="gene ID" value="OB02G25840"/>
</dbReference>
<sequence length="201" mass="21654">MMRCGLVAEGYRCGRCSPAAPEGWTASPPPPPPPPPPYQAKNLSAPPPPPYQAKNLSAAAAAVEVEPRGRGGCSAQQQFNAGPKSMVSRRMVDGGRRAARTRWLDGAAALSEHRNRIENRWRILIKLARSLAAAGLCLGHSRISLSQSIARVPPTADADDASCRAPRAMNCTDVEIRNTLRLLVPKATEDMSRLHQAYDRG</sequence>
<feature type="region of interest" description="Disordered" evidence="1">
    <location>
        <begin position="69"/>
        <end position="89"/>
    </location>
</feature>
<dbReference type="EnsemblPlants" id="OB02G25840.1">
    <property type="protein sequence ID" value="OB02G25840.1"/>
    <property type="gene ID" value="OB02G25840"/>
</dbReference>
<keyword evidence="3" id="KW-1185">Reference proteome</keyword>
<accession>J3LD67</accession>
<evidence type="ECO:0000313" key="2">
    <source>
        <dbReference type="EnsemblPlants" id="OB02G25840.1"/>
    </source>
</evidence>
<feature type="region of interest" description="Disordered" evidence="1">
    <location>
        <begin position="21"/>
        <end position="51"/>
    </location>
</feature>
<protein>
    <submittedName>
        <fullName evidence="2">Uncharacterized protein</fullName>
    </submittedName>
</protein>
<dbReference type="AlphaFoldDB" id="J3LD67"/>
<dbReference type="HOGENOM" id="CLU_1362282_0_0_1"/>
<feature type="compositionally biased region" description="Pro residues" evidence="1">
    <location>
        <begin position="27"/>
        <end position="38"/>
    </location>
</feature>
<reference evidence="2" key="1">
    <citation type="submission" date="2013-04" db="UniProtKB">
        <authorList>
            <consortium name="EnsemblPlants"/>
        </authorList>
    </citation>
    <scope>IDENTIFICATION</scope>
</reference>
<dbReference type="SUPFAM" id="SSF101447">
    <property type="entry name" value="Formin homology 2 domain (FH2 domain)"/>
    <property type="match status" value="1"/>
</dbReference>
<organism evidence="2">
    <name type="scientific">Oryza brachyantha</name>
    <name type="common">malo sina</name>
    <dbReference type="NCBI Taxonomy" id="4533"/>
    <lineage>
        <taxon>Eukaryota</taxon>
        <taxon>Viridiplantae</taxon>
        <taxon>Streptophyta</taxon>
        <taxon>Embryophyta</taxon>
        <taxon>Tracheophyta</taxon>
        <taxon>Spermatophyta</taxon>
        <taxon>Magnoliopsida</taxon>
        <taxon>Liliopsida</taxon>
        <taxon>Poales</taxon>
        <taxon>Poaceae</taxon>
        <taxon>BOP clade</taxon>
        <taxon>Oryzoideae</taxon>
        <taxon>Oryzeae</taxon>
        <taxon>Oryzinae</taxon>
        <taxon>Oryza</taxon>
    </lineage>
</organism>
<proteinExistence type="predicted"/>
<dbReference type="Proteomes" id="UP000006038">
    <property type="component" value="Unassembled WGS sequence"/>
</dbReference>
<name>J3LD67_ORYBR</name>
<evidence type="ECO:0000256" key="1">
    <source>
        <dbReference type="SAM" id="MobiDB-lite"/>
    </source>
</evidence>